<dbReference type="PANTHER" id="PTHR22702">
    <property type="entry name" value="PROTEASE-ASSOCIATED DOMAIN-CONTAINING PROTEIN"/>
    <property type="match status" value="1"/>
</dbReference>
<protein>
    <submittedName>
        <fullName evidence="16">Uncharacterized protein</fullName>
    </submittedName>
</protein>
<feature type="domain" description="Vacuolar sorting receptor thioredoxin-like" evidence="13">
    <location>
        <begin position="161"/>
        <end position="374"/>
    </location>
</feature>
<evidence type="ECO:0000259" key="12">
    <source>
        <dbReference type="Pfam" id="PF02225"/>
    </source>
</evidence>
<keyword evidence="9" id="KW-0325">Glycoprotein</keyword>
<keyword evidence="2" id="KW-0245">EGF-like domain</keyword>
<dbReference type="InterPro" id="IPR046450">
    <property type="entry name" value="PA_dom_sf"/>
</dbReference>
<feature type="domain" description="PA" evidence="12">
    <location>
        <begin position="33"/>
        <end position="134"/>
    </location>
</feature>
<evidence type="ECO:0000256" key="11">
    <source>
        <dbReference type="SAM" id="Phobius"/>
    </source>
</evidence>
<dbReference type="GO" id="GO:0012505">
    <property type="term" value="C:endomembrane system"/>
    <property type="evidence" value="ECO:0007669"/>
    <property type="project" value="UniProtKB-SubCell"/>
</dbReference>
<dbReference type="InterPro" id="IPR003137">
    <property type="entry name" value="PA_domain"/>
</dbReference>
<evidence type="ECO:0000256" key="5">
    <source>
        <dbReference type="ARBA" id="ARBA00022737"/>
    </source>
</evidence>
<proteinExistence type="predicted"/>
<evidence type="ECO:0000256" key="4">
    <source>
        <dbReference type="ARBA" id="ARBA00022729"/>
    </source>
</evidence>
<gene>
    <name evidence="14" type="ORF">PPAR1163_LOCUS27470</name>
    <name evidence="15" type="ORF">PPAR1163_LOCUS27471</name>
    <name evidence="16" type="ORF">PPAR1163_LOCUS27473</name>
</gene>
<dbReference type="GO" id="GO:0016020">
    <property type="term" value="C:membrane"/>
    <property type="evidence" value="ECO:0007669"/>
    <property type="project" value="UniProtKB-SubCell"/>
</dbReference>
<evidence type="ECO:0000256" key="7">
    <source>
        <dbReference type="ARBA" id="ARBA00022989"/>
    </source>
</evidence>
<evidence type="ECO:0000313" key="15">
    <source>
        <dbReference type="EMBL" id="CAD9269034.1"/>
    </source>
</evidence>
<evidence type="ECO:0000259" key="13">
    <source>
        <dbReference type="Pfam" id="PF25011"/>
    </source>
</evidence>
<keyword evidence="5" id="KW-0677">Repeat</keyword>
<keyword evidence="7 11" id="KW-1133">Transmembrane helix</keyword>
<keyword evidence="8 11" id="KW-0472">Membrane</keyword>
<dbReference type="Gene3D" id="3.50.30.30">
    <property type="match status" value="1"/>
</dbReference>
<dbReference type="SUPFAM" id="SSF52025">
    <property type="entry name" value="PA domain"/>
    <property type="match status" value="1"/>
</dbReference>
<dbReference type="EMBL" id="HBGJ01043630">
    <property type="protein sequence ID" value="CAD9269036.1"/>
    <property type="molecule type" value="Transcribed_RNA"/>
</dbReference>
<dbReference type="Pfam" id="PF02225">
    <property type="entry name" value="PA"/>
    <property type="match status" value="1"/>
</dbReference>
<evidence type="ECO:0000256" key="2">
    <source>
        <dbReference type="ARBA" id="ARBA00022536"/>
    </source>
</evidence>
<keyword evidence="4" id="KW-0732">Signal</keyword>
<evidence type="ECO:0000256" key="3">
    <source>
        <dbReference type="ARBA" id="ARBA00022692"/>
    </source>
</evidence>
<comment type="subcellular location">
    <subcellularLocation>
        <location evidence="10">Endomembrane system</location>
        <topology evidence="10">Single-pass membrane protein</topology>
    </subcellularLocation>
    <subcellularLocation>
        <location evidence="1">Membrane</location>
        <topology evidence="1">Single-pass type I membrane protein</topology>
    </subcellularLocation>
</comment>
<evidence type="ECO:0000256" key="9">
    <source>
        <dbReference type="ARBA" id="ARBA00023180"/>
    </source>
</evidence>
<dbReference type="EMBL" id="HBGJ01043627">
    <property type="protein sequence ID" value="CAD9269033.1"/>
    <property type="molecule type" value="Transcribed_RNA"/>
</dbReference>
<evidence type="ECO:0000256" key="6">
    <source>
        <dbReference type="ARBA" id="ARBA00022837"/>
    </source>
</evidence>
<sequence>MTLHKDGGYSHKEALFGIPRYGNAIMEAAHYSSNDLCSDNEDTHPSPYVMIVERGNCSFVTKVRRAQHMGASAVVVVDNHCTCEHVNVCVPDPTLGDYDDGSCESVVPLMSDDGSAGDIVIPSVIIERQDGLEIKSWIEENPDHNMMVEIQWHLPTPDPRVEWDLWTSPIDFDTATFKEEFQDAVNALGSHAYFKPHYIIYDGDSYGCVAESPTDELFCGDQCSNSGRYCFPDPDGQRDYGLSGADVVRETLRQACIWQLYGSDEAEDEDQHGIGIAWWDYVNYFNFHCQSQSGFNSEDCVRRAMEAADIDHSQVQGCIVASGGYDERSGENSILKSAIEDKVNKGIVIMPSLFVNNIFEKGAMNAPVVFDAICAGYEQGTEPAACECAGIASSSRWETCIENCVEDEDKCGTTPEPENSATVKDDGLGAGAITLIVLSVLFVAAGAGYGYFKYSQDRVRNEVRDILAEYMPLEGEGASFGIDAEVV</sequence>
<keyword evidence="3 11" id="KW-0812">Transmembrane</keyword>
<reference evidence="16" key="1">
    <citation type="submission" date="2021-01" db="EMBL/GenBank/DDBJ databases">
        <authorList>
            <person name="Corre E."/>
            <person name="Pelletier E."/>
            <person name="Niang G."/>
            <person name="Scheremetjew M."/>
            <person name="Finn R."/>
            <person name="Kale V."/>
            <person name="Holt S."/>
            <person name="Cochrane G."/>
            <person name="Meng A."/>
            <person name="Brown T."/>
            <person name="Cohen L."/>
        </authorList>
    </citation>
    <scope>NUCLEOTIDE SEQUENCE</scope>
    <source>
        <strain evidence="16">CCMP2877</strain>
    </source>
</reference>
<name>A0A6U4KRF6_9STRA</name>
<feature type="transmembrane region" description="Helical" evidence="11">
    <location>
        <begin position="428"/>
        <end position="452"/>
    </location>
</feature>
<evidence type="ECO:0000256" key="1">
    <source>
        <dbReference type="ARBA" id="ARBA00004479"/>
    </source>
</evidence>
<dbReference type="EMBL" id="HBGJ01043628">
    <property type="protein sequence ID" value="CAD9269034.1"/>
    <property type="molecule type" value="Transcribed_RNA"/>
</dbReference>
<evidence type="ECO:0000256" key="10">
    <source>
        <dbReference type="ARBA" id="ARBA00037847"/>
    </source>
</evidence>
<dbReference type="Pfam" id="PF25011">
    <property type="entry name" value="VSR_TRX"/>
    <property type="match status" value="1"/>
</dbReference>
<accession>A0A6U4KRF6</accession>
<dbReference type="InterPro" id="IPR056858">
    <property type="entry name" value="VSR_TRX"/>
</dbReference>
<organism evidence="16">
    <name type="scientific">Phaeomonas parva</name>
    <dbReference type="NCBI Taxonomy" id="124430"/>
    <lineage>
        <taxon>Eukaryota</taxon>
        <taxon>Sar</taxon>
        <taxon>Stramenopiles</taxon>
        <taxon>Ochrophyta</taxon>
        <taxon>Pinguiophyceae</taxon>
        <taxon>Pinguiochrysidales</taxon>
        <taxon>Pinguiochrysidaceae</taxon>
        <taxon>Phaeomonas</taxon>
    </lineage>
</organism>
<evidence type="ECO:0000313" key="16">
    <source>
        <dbReference type="EMBL" id="CAD9269036.1"/>
    </source>
</evidence>
<evidence type="ECO:0000313" key="14">
    <source>
        <dbReference type="EMBL" id="CAD9269033.1"/>
    </source>
</evidence>
<keyword evidence="6" id="KW-0106">Calcium</keyword>
<dbReference type="AlphaFoldDB" id="A0A6U4KRF6"/>
<evidence type="ECO:0000256" key="8">
    <source>
        <dbReference type="ARBA" id="ARBA00023136"/>
    </source>
</evidence>
<dbReference type="PANTHER" id="PTHR22702:SF1">
    <property type="entry name" value="PROTEASE-ASSOCIATED DOMAIN-CONTAINING PROTEIN 1"/>
    <property type="match status" value="1"/>
</dbReference>